<sequence>MSTDSTVVRDAWRSFYAAAQPALDDWQAAAAEPSVTQAKRLRDLLAANRDTAFGRAYGFANISDAAQYRERVPLHAYADLLPWIERAQRETAAVLTAQPPQFFERTSGNSALQKLIPYTPAFLGEMQRALVVWLADVYRQVPEITFGRAYWSMSPPLQANGHAANGIPIGSASDLDYLGGSIVAGLAPTLIVPSFQDDVAEWRKQTLLTLIAADDLSFISVWSPTFLSSLLRSLFEADNPGHAATLGWLDARLPIPRKTALRAALAEGTCEPLWPRLAAVSCWMDGPSRQYATQLRARFPQVRWLPKGLFATEAVVTLPFGSGEGCPLAIESHFLEFMFDDGRVREAAELQRGDIAQVVVTTGGGLYRYLLGDRVQVVGFTGRTPRVEFVGRTGAQCDLVGEKLDETTVASVLKEIFTDPGEAVCLAPCATAEPPHYVLLIASSTPRAANAVATEVESALLRAFHYAHARRLGQLGPVQVRHLTGSPQRLAGALQQAAEQTGIRAGDAKPRMLIGRLDTANALLALTGN</sequence>
<dbReference type="RefSeq" id="WP_408330739.1">
    <property type="nucleotide sequence ID" value="NZ_JAQQFH010000016.1"/>
</dbReference>
<evidence type="ECO:0000259" key="1">
    <source>
        <dbReference type="Pfam" id="PF23571"/>
    </source>
</evidence>
<dbReference type="Proteomes" id="UP001629249">
    <property type="component" value="Unassembled WGS sequence"/>
</dbReference>
<dbReference type="PANTHER" id="PTHR31901">
    <property type="entry name" value="GH3 DOMAIN-CONTAINING PROTEIN"/>
    <property type="match status" value="1"/>
</dbReference>
<dbReference type="InterPro" id="IPR004993">
    <property type="entry name" value="GH3"/>
</dbReference>
<dbReference type="PANTHER" id="PTHR31901:SF9">
    <property type="entry name" value="GH3 DOMAIN-CONTAINING PROTEIN"/>
    <property type="match status" value="1"/>
</dbReference>
<keyword evidence="3" id="KW-1185">Reference proteome</keyword>
<reference evidence="2 3" key="1">
    <citation type="journal article" date="2024" name="Chem. Sci.">
        <title>Discovery of megapolipeptins by genome mining of a Burkholderiales bacteria collection.</title>
        <authorList>
            <person name="Paulo B.S."/>
            <person name="Recchia M.J.J."/>
            <person name="Lee S."/>
            <person name="Fergusson C.H."/>
            <person name="Romanowski S.B."/>
            <person name="Hernandez A."/>
            <person name="Krull N."/>
            <person name="Liu D.Y."/>
            <person name="Cavanagh H."/>
            <person name="Bos A."/>
            <person name="Gray C.A."/>
            <person name="Murphy B.T."/>
            <person name="Linington R.G."/>
            <person name="Eustaquio A.S."/>
        </authorList>
    </citation>
    <scope>NUCLEOTIDE SEQUENCE [LARGE SCALE GENOMIC DNA]</scope>
    <source>
        <strain evidence="2 3">RL16-012-BIC-B</strain>
    </source>
</reference>
<proteinExistence type="predicted"/>
<dbReference type="InterPro" id="IPR055377">
    <property type="entry name" value="GH3_M"/>
</dbReference>
<dbReference type="Pfam" id="PF23571">
    <property type="entry name" value="GH3_M"/>
    <property type="match status" value="1"/>
</dbReference>
<name>A0ABW8ZP33_9BURK</name>
<evidence type="ECO:0000313" key="2">
    <source>
        <dbReference type="EMBL" id="MFL9884992.1"/>
    </source>
</evidence>
<dbReference type="Pfam" id="PF03321">
    <property type="entry name" value="GH3"/>
    <property type="match status" value="1"/>
</dbReference>
<feature type="domain" description="GH3 middle" evidence="1">
    <location>
        <begin position="329"/>
        <end position="392"/>
    </location>
</feature>
<accession>A0ABW8ZP33</accession>
<gene>
    <name evidence="2" type="ORF">PQR66_18260</name>
</gene>
<comment type="caution">
    <text evidence="2">The sequence shown here is derived from an EMBL/GenBank/DDBJ whole genome shotgun (WGS) entry which is preliminary data.</text>
</comment>
<organism evidence="2 3">
    <name type="scientific">Paraburkholderia agricolaris</name>
    <dbReference type="NCBI Taxonomy" id="2152888"/>
    <lineage>
        <taxon>Bacteria</taxon>
        <taxon>Pseudomonadati</taxon>
        <taxon>Pseudomonadota</taxon>
        <taxon>Betaproteobacteria</taxon>
        <taxon>Burkholderiales</taxon>
        <taxon>Burkholderiaceae</taxon>
        <taxon>Paraburkholderia</taxon>
    </lineage>
</organism>
<protein>
    <submittedName>
        <fullName evidence="2">GH3 auxin-responsive promoter family protein</fullName>
    </submittedName>
</protein>
<dbReference type="EMBL" id="JAQQFN010000013">
    <property type="protein sequence ID" value="MFL9884992.1"/>
    <property type="molecule type" value="Genomic_DNA"/>
</dbReference>
<evidence type="ECO:0000313" key="3">
    <source>
        <dbReference type="Proteomes" id="UP001629249"/>
    </source>
</evidence>